<dbReference type="Proteomes" id="UP000694050">
    <property type="component" value="Unassembled WGS sequence"/>
</dbReference>
<organism evidence="2 3">
    <name type="scientific">Fusarium oxysporum f. sp. rapae</name>
    <dbReference type="NCBI Taxonomy" id="485398"/>
    <lineage>
        <taxon>Eukaryota</taxon>
        <taxon>Fungi</taxon>
        <taxon>Dikarya</taxon>
        <taxon>Ascomycota</taxon>
        <taxon>Pezizomycotina</taxon>
        <taxon>Sordariomycetes</taxon>
        <taxon>Hypocreomycetidae</taxon>
        <taxon>Hypocreales</taxon>
        <taxon>Nectriaceae</taxon>
        <taxon>Fusarium</taxon>
        <taxon>Fusarium oxysporum species complex</taxon>
    </lineage>
</organism>
<feature type="compositionally biased region" description="Polar residues" evidence="1">
    <location>
        <begin position="113"/>
        <end position="126"/>
    </location>
</feature>
<evidence type="ECO:0000256" key="1">
    <source>
        <dbReference type="SAM" id="MobiDB-lite"/>
    </source>
</evidence>
<name>A0A8J5NFL8_FUSOX</name>
<protein>
    <submittedName>
        <fullName evidence="2">Uncharacterized protein</fullName>
    </submittedName>
</protein>
<evidence type="ECO:0000313" key="3">
    <source>
        <dbReference type="Proteomes" id="UP000694050"/>
    </source>
</evidence>
<feature type="compositionally biased region" description="Polar residues" evidence="1">
    <location>
        <begin position="74"/>
        <end position="83"/>
    </location>
</feature>
<evidence type="ECO:0000313" key="2">
    <source>
        <dbReference type="EMBL" id="KAG7402941.1"/>
    </source>
</evidence>
<sequence length="250" mass="27332">MEASSGAQKAILAPTALTLRGRSQGREGHVQHSPSSPLPLSAAIHHYQGSEDEEDYRAAMAAQEEFRNKHSRSGSRGLNSPALSKQDVSEHRSRANSEVASFDGSISVRRRAASTSQLRNINNTTEHAGDLKQMKDERQRKKEQAARELEERRKSLAKCAQTPSIPNPNEFSPALAIMVETAEPKPRPDDIPPRSATVPPQRSIYARNGPVIGLLVTLNVMRLIIEGNHGQPGSTPSPEERTIPAGFSQR</sequence>
<feature type="region of interest" description="Disordered" evidence="1">
    <location>
        <begin position="228"/>
        <end position="250"/>
    </location>
</feature>
<comment type="caution">
    <text evidence="2">The sequence shown here is derived from an EMBL/GenBank/DDBJ whole genome shotgun (WGS) entry which is preliminary data.</text>
</comment>
<proteinExistence type="predicted"/>
<feature type="compositionally biased region" description="Basic and acidic residues" evidence="1">
    <location>
        <begin position="127"/>
        <end position="146"/>
    </location>
</feature>
<gene>
    <name evidence="2" type="ORF">Forpe1208_v016896</name>
</gene>
<feature type="region of interest" description="Disordered" evidence="1">
    <location>
        <begin position="1"/>
        <end position="146"/>
    </location>
</feature>
<feature type="compositionally biased region" description="Polar residues" evidence="1">
    <location>
        <begin position="161"/>
        <end position="170"/>
    </location>
</feature>
<dbReference type="EMBL" id="JAELUQ010000016">
    <property type="protein sequence ID" value="KAG7402941.1"/>
    <property type="molecule type" value="Genomic_DNA"/>
</dbReference>
<accession>A0A8J5NFL8</accession>
<reference evidence="2" key="1">
    <citation type="submission" date="2021-04" db="EMBL/GenBank/DDBJ databases">
        <title>First draft genome resource for Brassicaceae pathogens Fusarium oxysporum f. sp. raphani and Fusarium oxysporum f. sp. rapae.</title>
        <authorList>
            <person name="Asai S."/>
        </authorList>
    </citation>
    <scope>NUCLEOTIDE SEQUENCE</scope>
    <source>
        <strain evidence="2">Tf1208</strain>
    </source>
</reference>
<dbReference type="AlphaFoldDB" id="A0A8J5NFL8"/>
<feature type="region of interest" description="Disordered" evidence="1">
    <location>
        <begin position="151"/>
        <end position="170"/>
    </location>
</feature>